<dbReference type="EMBL" id="PFFQ01000059">
    <property type="protein sequence ID" value="PIW14512.1"/>
    <property type="molecule type" value="Genomic_DNA"/>
</dbReference>
<dbReference type="SUPFAM" id="SSF51556">
    <property type="entry name" value="Metallo-dependent hydrolases"/>
    <property type="match status" value="1"/>
</dbReference>
<name>A0A2M7FZ11_9BACT</name>
<evidence type="ECO:0000313" key="4">
    <source>
        <dbReference type="Proteomes" id="UP000231019"/>
    </source>
</evidence>
<dbReference type="AlphaFoldDB" id="A0A2M7FZ11"/>
<dbReference type="Pfam" id="PF01979">
    <property type="entry name" value="Amidohydro_1"/>
    <property type="match status" value="1"/>
</dbReference>
<organism evidence="3 4">
    <name type="scientific">bacterium (Candidatus Blackallbacteria) CG17_big_fil_post_rev_8_21_14_2_50_48_46</name>
    <dbReference type="NCBI Taxonomy" id="2014261"/>
    <lineage>
        <taxon>Bacteria</taxon>
        <taxon>Candidatus Blackallbacteria</taxon>
    </lineage>
</organism>
<sequence length="452" mass="50150">MKRINSKYIDTGTTWLSDHCLLVNERGLIERICTSAEADALHRQIEFEEELNFPQALILPGCVNTHSHAFQVLLRPTTGQPRHFQDWVDRFLYPLVLAQDEDTLYASALLVFSQMLKQGITTVGEFFYLNNLPDGSSSRQRNVQAVLQAARDLGLRISLVRALYDQGEKEGQKRFKEPWQQAIEQTRQLALQYQKHARVSVLPAPHSLHGASPDLIQAAAALAEELDTPWHIHLAEQQSDLQLAQERYGTTPVGALDQLGVLDERTVLVHAIWLNEADKDRVAAKHASIAYNPLTNMALGDGIADIAGWVRRRVTVGLGTDANIQTDLFAEARTVEYLQRTQNLAMGCIPAARSLYRMLHLNGGKVLGLPVGELQPGMAADFLAVNLEHPSLLPAAYAEEVETAVLNQLIFSAWPAEAIQAVFVGGETVVEAGRLTLVREENVAEEIRRILG</sequence>
<accession>A0A2M7FZ11</accession>
<protein>
    <recommendedName>
        <fullName evidence="2">Amidohydrolase-related domain-containing protein</fullName>
    </recommendedName>
</protein>
<dbReference type="InterPro" id="IPR050287">
    <property type="entry name" value="MTA/SAH_deaminase"/>
</dbReference>
<proteinExistence type="predicted"/>
<dbReference type="Gene3D" id="3.20.20.140">
    <property type="entry name" value="Metal-dependent hydrolases"/>
    <property type="match status" value="1"/>
</dbReference>
<evidence type="ECO:0000259" key="2">
    <source>
        <dbReference type="Pfam" id="PF01979"/>
    </source>
</evidence>
<evidence type="ECO:0000256" key="1">
    <source>
        <dbReference type="ARBA" id="ARBA00022801"/>
    </source>
</evidence>
<dbReference type="Gene3D" id="2.30.40.10">
    <property type="entry name" value="Urease, subunit C, domain 1"/>
    <property type="match status" value="1"/>
</dbReference>
<dbReference type="InterPro" id="IPR006680">
    <property type="entry name" value="Amidohydro-rel"/>
</dbReference>
<dbReference type="InterPro" id="IPR032466">
    <property type="entry name" value="Metal_Hydrolase"/>
</dbReference>
<reference evidence="3 4" key="1">
    <citation type="submission" date="2017-09" db="EMBL/GenBank/DDBJ databases">
        <title>Depth-based differentiation of microbial function through sediment-hosted aquifers and enrichment of novel symbionts in the deep terrestrial subsurface.</title>
        <authorList>
            <person name="Probst A.J."/>
            <person name="Ladd B."/>
            <person name="Jarett J.K."/>
            <person name="Geller-Mcgrath D.E."/>
            <person name="Sieber C.M."/>
            <person name="Emerson J.B."/>
            <person name="Anantharaman K."/>
            <person name="Thomas B.C."/>
            <person name="Malmstrom R."/>
            <person name="Stieglmeier M."/>
            <person name="Klingl A."/>
            <person name="Woyke T."/>
            <person name="Ryan C.M."/>
            <person name="Banfield J.F."/>
        </authorList>
    </citation>
    <scope>NUCLEOTIDE SEQUENCE [LARGE SCALE GENOMIC DNA]</scope>
    <source>
        <strain evidence="3">CG17_big_fil_post_rev_8_21_14_2_50_48_46</strain>
    </source>
</reference>
<evidence type="ECO:0000313" key="3">
    <source>
        <dbReference type="EMBL" id="PIW14512.1"/>
    </source>
</evidence>
<dbReference type="InterPro" id="IPR011059">
    <property type="entry name" value="Metal-dep_hydrolase_composite"/>
</dbReference>
<keyword evidence="1" id="KW-0378">Hydrolase</keyword>
<dbReference type="PANTHER" id="PTHR43794">
    <property type="entry name" value="AMINOHYDROLASE SSNA-RELATED"/>
    <property type="match status" value="1"/>
</dbReference>
<dbReference type="Proteomes" id="UP000231019">
    <property type="component" value="Unassembled WGS sequence"/>
</dbReference>
<dbReference type="PANTHER" id="PTHR43794:SF11">
    <property type="entry name" value="AMIDOHYDROLASE-RELATED DOMAIN-CONTAINING PROTEIN"/>
    <property type="match status" value="1"/>
</dbReference>
<feature type="domain" description="Amidohydrolase-related" evidence="2">
    <location>
        <begin position="58"/>
        <end position="429"/>
    </location>
</feature>
<comment type="caution">
    <text evidence="3">The sequence shown here is derived from an EMBL/GenBank/DDBJ whole genome shotgun (WGS) entry which is preliminary data.</text>
</comment>
<gene>
    <name evidence="3" type="ORF">COW36_20955</name>
</gene>
<dbReference type="SUPFAM" id="SSF51338">
    <property type="entry name" value="Composite domain of metallo-dependent hydrolases"/>
    <property type="match status" value="1"/>
</dbReference>
<dbReference type="GO" id="GO:0016810">
    <property type="term" value="F:hydrolase activity, acting on carbon-nitrogen (but not peptide) bonds"/>
    <property type="evidence" value="ECO:0007669"/>
    <property type="project" value="InterPro"/>
</dbReference>